<accession>A0AAV6XDP2</accession>
<evidence type="ECO:0000256" key="1">
    <source>
        <dbReference type="SAM" id="MobiDB-lite"/>
    </source>
</evidence>
<dbReference type="Pfam" id="PF15749">
    <property type="entry name" value="MRNIP"/>
    <property type="match status" value="1"/>
</dbReference>
<dbReference type="EMBL" id="WHWC01000008">
    <property type="protein sequence ID" value="KAG8377305.1"/>
    <property type="molecule type" value="Genomic_DNA"/>
</dbReference>
<comment type="caution">
    <text evidence="3">The sequence shown here is derived from an EMBL/GenBank/DDBJ whole genome shotgun (WGS) entry which is preliminary data.</text>
</comment>
<sequence length="347" mass="40242">MPPTTFIAVQCFQCSTMQAIYPSLSLSVKQQKKSSSKWSCVVCNQKQSLRHVFAKGFVAKDVRKFVQNFNMSRQLSDQKQLLEEEPTESLSPSINEQKKKQKRNDWTEYVDEKDEYCGKFNEDEKRVGGENGLEPIVVTEMPKALFKKPKLKDYYSSSSSGYEDKLLKPVFQNRRNAKSHKDGQSQDILLTEIEQTPCERASKRALDICSHETPTVLNPLDRDSKWNRFREVIQENNNNIAIKKESFVQRSMERVDRAISNWSDYITQDEENYKNGSPTVPLHQIKATNGPVSKWSSFVTEEDDDYDLESKGRKESLDRVISQRRKDAFESLVNDERVEDDIHPDFL</sequence>
<protein>
    <recommendedName>
        <fullName evidence="2">MRN complex-interacting protein N-terminal domain-containing protein</fullName>
    </recommendedName>
</protein>
<gene>
    <name evidence="3" type="ORF">BUALT_Bualt08G0019400</name>
</gene>
<keyword evidence="4" id="KW-1185">Reference proteome</keyword>
<dbReference type="PANTHER" id="PTHR15863:SF2">
    <property type="entry name" value="MRN COMPLEX-INTERACTING PROTEIN"/>
    <property type="match status" value="1"/>
</dbReference>
<dbReference type="InterPro" id="IPR049472">
    <property type="entry name" value="MRNIP_N"/>
</dbReference>
<dbReference type="GO" id="GO:0007095">
    <property type="term" value="P:mitotic G2 DNA damage checkpoint signaling"/>
    <property type="evidence" value="ECO:0007669"/>
    <property type="project" value="TreeGrafter"/>
</dbReference>
<feature type="domain" description="MRN complex-interacting protein N-terminal" evidence="2">
    <location>
        <begin position="9"/>
        <end position="107"/>
    </location>
</feature>
<name>A0AAV6XDP2_9LAMI</name>
<dbReference type="Proteomes" id="UP000826271">
    <property type="component" value="Unassembled WGS sequence"/>
</dbReference>
<evidence type="ECO:0000313" key="3">
    <source>
        <dbReference type="EMBL" id="KAG8377305.1"/>
    </source>
</evidence>
<evidence type="ECO:0000259" key="2">
    <source>
        <dbReference type="Pfam" id="PF15749"/>
    </source>
</evidence>
<organism evidence="3 4">
    <name type="scientific">Buddleja alternifolia</name>
    <dbReference type="NCBI Taxonomy" id="168488"/>
    <lineage>
        <taxon>Eukaryota</taxon>
        <taxon>Viridiplantae</taxon>
        <taxon>Streptophyta</taxon>
        <taxon>Embryophyta</taxon>
        <taxon>Tracheophyta</taxon>
        <taxon>Spermatophyta</taxon>
        <taxon>Magnoliopsida</taxon>
        <taxon>eudicotyledons</taxon>
        <taxon>Gunneridae</taxon>
        <taxon>Pentapetalae</taxon>
        <taxon>asterids</taxon>
        <taxon>lamiids</taxon>
        <taxon>Lamiales</taxon>
        <taxon>Scrophulariaceae</taxon>
        <taxon>Buddlejeae</taxon>
        <taxon>Buddleja</taxon>
    </lineage>
</organism>
<dbReference type="GO" id="GO:0003682">
    <property type="term" value="F:chromatin binding"/>
    <property type="evidence" value="ECO:0007669"/>
    <property type="project" value="TreeGrafter"/>
</dbReference>
<reference evidence="3" key="1">
    <citation type="submission" date="2019-10" db="EMBL/GenBank/DDBJ databases">
        <authorList>
            <person name="Zhang R."/>
            <person name="Pan Y."/>
            <person name="Wang J."/>
            <person name="Ma R."/>
            <person name="Yu S."/>
        </authorList>
    </citation>
    <scope>NUCLEOTIDE SEQUENCE</scope>
    <source>
        <strain evidence="3">LA-IB0</strain>
        <tissue evidence="3">Leaf</tissue>
    </source>
</reference>
<proteinExistence type="predicted"/>
<dbReference type="PANTHER" id="PTHR15863">
    <property type="entry name" value="MRN COMPLEX-INTERACTING PROTEIN"/>
    <property type="match status" value="1"/>
</dbReference>
<dbReference type="GO" id="GO:0005634">
    <property type="term" value="C:nucleus"/>
    <property type="evidence" value="ECO:0007669"/>
    <property type="project" value="TreeGrafter"/>
</dbReference>
<evidence type="ECO:0000313" key="4">
    <source>
        <dbReference type="Proteomes" id="UP000826271"/>
    </source>
</evidence>
<dbReference type="AlphaFoldDB" id="A0AAV6XDP2"/>
<feature type="region of interest" description="Disordered" evidence="1">
    <location>
        <begin position="77"/>
        <end position="105"/>
    </location>
</feature>
<dbReference type="InterPro" id="IPR032739">
    <property type="entry name" value="MRNIP"/>
</dbReference>